<reference evidence="1 2" key="1">
    <citation type="submission" date="2019-06" db="EMBL/GenBank/DDBJ databases">
        <title>Sequencing the genomes of 1000 actinobacteria strains.</title>
        <authorList>
            <person name="Klenk H.-P."/>
        </authorList>
    </citation>
    <scope>NUCLEOTIDE SEQUENCE [LARGE SCALE GENOMIC DNA]</scope>
    <source>
        <strain evidence="1 2">DSM 18031</strain>
    </source>
</reference>
<evidence type="ECO:0000313" key="2">
    <source>
        <dbReference type="Proteomes" id="UP000318331"/>
    </source>
</evidence>
<organism evidence="1 2">
    <name type="scientific">Klugiella xanthotipulae</name>
    <dbReference type="NCBI Taxonomy" id="244735"/>
    <lineage>
        <taxon>Bacteria</taxon>
        <taxon>Bacillati</taxon>
        <taxon>Actinomycetota</taxon>
        <taxon>Actinomycetes</taxon>
        <taxon>Micrococcales</taxon>
        <taxon>Microbacteriaceae</taxon>
        <taxon>Klugiella</taxon>
    </lineage>
</organism>
<protein>
    <submittedName>
        <fullName evidence="1">CMD domain protein</fullName>
    </submittedName>
</protein>
<dbReference type="InterPro" id="IPR023982">
    <property type="entry name" value="CHP04029_CMD-like"/>
</dbReference>
<dbReference type="NCBIfam" id="TIGR04029">
    <property type="entry name" value="CMD_Avi_7170"/>
    <property type="match status" value="1"/>
</dbReference>
<gene>
    <name evidence="1" type="ORF">FB466_0688</name>
</gene>
<dbReference type="OrthoDB" id="8718286at2"/>
<keyword evidence="2" id="KW-1185">Reference proteome</keyword>
<comment type="caution">
    <text evidence="1">The sequence shown here is derived from an EMBL/GenBank/DDBJ whole genome shotgun (WGS) entry which is preliminary data.</text>
</comment>
<name>A0A543I5Q5_9MICO</name>
<dbReference type="RefSeq" id="WP_141915829.1">
    <property type="nucleotide sequence ID" value="NZ_BAAAYS010000030.1"/>
</dbReference>
<evidence type="ECO:0000313" key="1">
    <source>
        <dbReference type="EMBL" id="TQM65871.1"/>
    </source>
</evidence>
<dbReference type="InterPro" id="IPR029032">
    <property type="entry name" value="AhpD-like"/>
</dbReference>
<dbReference type="Proteomes" id="UP000318331">
    <property type="component" value="Unassembled WGS sequence"/>
</dbReference>
<dbReference type="AlphaFoldDB" id="A0A543I5Q5"/>
<sequence>MTIRIPPDVIDVLLGTRPDDTLDTLRSLRPATREHTQRSFEALFQPVDESHIGLAERYAIAVFVAALHKDVRLTEFYAAGLGDHPALLSAVRSAADAGQAEGPYGSYREAGLQAENQEGLTFQVGTAGRDALGTRLAAALDHAHRLVFHPRDSRPEALEALIAAGWDTDGIVTLSQLIAFLTFQIRVVSGLLTLAETLPLTHPTEASS</sequence>
<dbReference type="Gene3D" id="1.20.1290.10">
    <property type="entry name" value="AhpD-like"/>
    <property type="match status" value="1"/>
</dbReference>
<proteinExistence type="predicted"/>
<accession>A0A543I5Q5</accession>
<dbReference type="SUPFAM" id="SSF69118">
    <property type="entry name" value="AhpD-like"/>
    <property type="match status" value="1"/>
</dbReference>
<dbReference type="EMBL" id="VFPN01000001">
    <property type="protein sequence ID" value="TQM65871.1"/>
    <property type="molecule type" value="Genomic_DNA"/>
</dbReference>